<evidence type="ECO:0000313" key="2">
    <source>
        <dbReference type="Proteomes" id="UP001055439"/>
    </source>
</evidence>
<sequence length="117" mass="13494">MAQPSSVTFDDVAFHGSNFIHVASEELGLQGVVMAEGKPRWYTSWPRWREDHGQRHEQCKAKRFLILAFFLAARPDCYHRLTYGLVFCPTTDCLLSSKRKSASVWSRKPGLKIFKFN</sequence>
<accession>A0A9E7IBW2</accession>
<dbReference type="Proteomes" id="UP001055439">
    <property type="component" value="Chromosome 9"/>
</dbReference>
<keyword evidence="2" id="KW-1185">Reference proteome</keyword>
<reference evidence="1" key="1">
    <citation type="submission" date="2022-05" db="EMBL/GenBank/DDBJ databases">
        <title>The Musa troglodytarum L. genome provides insights into the mechanism of non-climacteric behaviour and enrichment of carotenoids.</title>
        <authorList>
            <person name="Wang J."/>
        </authorList>
    </citation>
    <scope>NUCLEOTIDE SEQUENCE</scope>
    <source>
        <tissue evidence="1">Leaf</tissue>
    </source>
</reference>
<name>A0A9E7IBW2_9LILI</name>
<evidence type="ECO:0000313" key="1">
    <source>
        <dbReference type="EMBL" id="URE48896.1"/>
    </source>
</evidence>
<protein>
    <submittedName>
        <fullName evidence="1">Uncharacterized protein</fullName>
    </submittedName>
</protein>
<organism evidence="1 2">
    <name type="scientific">Musa troglodytarum</name>
    <name type="common">fe'i banana</name>
    <dbReference type="NCBI Taxonomy" id="320322"/>
    <lineage>
        <taxon>Eukaryota</taxon>
        <taxon>Viridiplantae</taxon>
        <taxon>Streptophyta</taxon>
        <taxon>Embryophyta</taxon>
        <taxon>Tracheophyta</taxon>
        <taxon>Spermatophyta</taxon>
        <taxon>Magnoliopsida</taxon>
        <taxon>Liliopsida</taxon>
        <taxon>Zingiberales</taxon>
        <taxon>Musaceae</taxon>
        <taxon>Musa</taxon>
    </lineage>
</organism>
<dbReference type="AlphaFoldDB" id="A0A9E7IBW2"/>
<dbReference type="EMBL" id="CP097511">
    <property type="protein sequence ID" value="URE48896.1"/>
    <property type="molecule type" value="Genomic_DNA"/>
</dbReference>
<proteinExistence type="predicted"/>
<gene>
    <name evidence="1" type="ORF">MUK42_10236</name>
</gene>